<dbReference type="SUPFAM" id="SSF52788">
    <property type="entry name" value="Phosphotyrosine protein phosphatases I"/>
    <property type="match status" value="1"/>
</dbReference>
<evidence type="ECO:0000313" key="6">
    <source>
        <dbReference type="EMBL" id="MBP2237725.1"/>
    </source>
</evidence>
<keyword evidence="4" id="KW-0904">Protein phosphatase</keyword>
<evidence type="ECO:0000259" key="5">
    <source>
        <dbReference type="SMART" id="SM00226"/>
    </source>
</evidence>
<keyword evidence="3 6" id="KW-0378">Hydrolase</keyword>
<reference evidence="6 7" key="1">
    <citation type="submission" date="2021-03" db="EMBL/GenBank/DDBJ databases">
        <title>Genomic Encyclopedia of Type Strains, Phase IV (KMG-IV): sequencing the most valuable type-strain genomes for metagenomic binning, comparative biology and taxonomic classification.</title>
        <authorList>
            <person name="Goeker M."/>
        </authorList>
    </citation>
    <scope>NUCLEOTIDE SEQUENCE [LARGE SCALE GENOMIC DNA]</scope>
    <source>
        <strain evidence="6 7">DSM 13372</strain>
    </source>
</reference>
<protein>
    <recommendedName>
        <fullName evidence="2">protein-tyrosine-phosphatase</fullName>
        <ecNumber evidence="2">3.1.3.48</ecNumber>
    </recommendedName>
</protein>
<dbReference type="Gene3D" id="3.40.50.2300">
    <property type="match status" value="1"/>
</dbReference>
<dbReference type="SMART" id="SM00226">
    <property type="entry name" value="LMWPc"/>
    <property type="match status" value="1"/>
</dbReference>
<name>A0ABS4R4E2_9HYPH</name>
<evidence type="ECO:0000256" key="4">
    <source>
        <dbReference type="ARBA" id="ARBA00022912"/>
    </source>
</evidence>
<evidence type="ECO:0000256" key="1">
    <source>
        <dbReference type="ARBA" id="ARBA00011063"/>
    </source>
</evidence>
<dbReference type="GO" id="GO:0004725">
    <property type="term" value="F:protein tyrosine phosphatase activity"/>
    <property type="evidence" value="ECO:0007669"/>
    <property type="project" value="UniProtKB-EC"/>
</dbReference>
<comment type="similarity">
    <text evidence="1">Belongs to the low molecular weight phosphotyrosine protein phosphatase family.</text>
</comment>
<sequence>MKPTRILFVCLGNICRSPLAEGVMRAVAERAGHVNAILVDSAGTGDWHVGDPPDRRSIAIARAYGIDIANFRGRQVAAADFDAFDMILGMDGRNVCDLRERMPAAAHKVHLFMKYAMDRDDDVPDPYYETEEAFERLYQMLEAGCSSLLAKLGRAS</sequence>
<dbReference type="InterPro" id="IPR017867">
    <property type="entry name" value="Tyr_phospatase_low_mol_wt"/>
</dbReference>
<gene>
    <name evidence="6" type="ORF">J2Z31_004248</name>
</gene>
<evidence type="ECO:0000313" key="7">
    <source>
        <dbReference type="Proteomes" id="UP000730739"/>
    </source>
</evidence>
<feature type="domain" description="Phosphotyrosine protein phosphatase I" evidence="5">
    <location>
        <begin position="4"/>
        <end position="151"/>
    </location>
</feature>
<dbReference type="InterPro" id="IPR036196">
    <property type="entry name" value="Ptyr_pPase_sf"/>
</dbReference>
<proteinExistence type="inferred from homology"/>
<dbReference type="PRINTS" id="PR00719">
    <property type="entry name" value="LMWPTPASE"/>
</dbReference>
<dbReference type="EC" id="3.1.3.48" evidence="2"/>
<dbReference type="Pfam" id="PF01451">
    <property type="entry name" value="LMWPc"/>
    <property type="match status" value="1"/>
</dbReference>
<evidence type="ECO:0000256" key="2">
    <source>
        <dbReference type="ARBA" id="ARBA00013064"/>
    </source>
</evidence>
<evidence type="ECO:0000256" key="3">
    <source>
        <dbReference type="ARBA" id="ARBA00022801"/>
    </source>
</evidence>
<keyword evidence="7" id="KW-1185">Reference proteome</keyword>
<comment type="caution">
    <text evidence="6">The sequence shown here is derived from an EMBL/GenBank/DDBJ whole genome shotgun (WGS) entry which is preliminary data.</text>
</comment>
<accession>A0ABS4R4E2</accession>
<dbReference type="InterPro" id="IPR023485">
    <property type="entry name" value="Ptyr_pPase"/>
</dbReference>
<dbReference type="PANTHER" id="PTHR11717">
    <property type="entry name" value="LOW MOLECULAR WEIGHT PROTEIN TYROSINE PHOSPHATASE"/>
    <property type="match status" value="1"/>
</dbReference>
<dbReference type="InterPro" id="IPR050438">
    <property type="entry name" value="LMW_PTPase"/>
</dbReference>
<organism evidence="6 7">
    <name type="scientific">Sinorhizobium kostiense</name>
    <dbReference type="NCBI Taxonomy" id="76747"/>
    <lineage>
        <taxon>Bacteria</taxon>
        <taxon>Pseudomonadati</taxon>
        <taxon>Pseudomonadota</taxon>
        <taxon>Alphaproteobacteria</taxon>
        <taxon>Hyphomicrobiales</taxon>
        <taxon>Rhizobiaceae</taxon>
        <taxon>Sinorhizobium/Ensifer group</taxon>
        <taxon>Sinorhizobium</taxon>
    </lineage>
</organism>
<dbReference type="RefSeq" id="WP_209604116.1">
    <property type="nucleotide sequence ID" value="NZ_JAGILA010000006.1"/>
</dbReference>
<dbReference type="EMBL" id="JAGILA010000006">
    <property type="protein sequence ID" value="MBP2237725.1"/>
    <property type="molecule type" value="Genomic_DNA"/>
</dbReference>
<dbReference type="Proteomes" id="UP000730739">
    <property type="component" value="Unassembled WGS sequence"/>
</dbReference>
<dbReference type="CDD" id="cd16343">
    <property type="entry name" value="LMWPTP"/>
    <property type="match status" value="1"/>
</dbReference>
<dbReference type="PANTHER" id="PTHR11717:SF7">
    <property type="entry name" value="LOW MOLECULAR WEIGHT PHOSPHOTYROSINE PROTEIN PHOSPHATASE"/>
    <property type="match status" value="1"/>
</dbReference>